<name>A0A0C9X5M8_9AGAR</name>
<gene>
    <name evidence="2" type="ORF">K443DRAFT_634632</name>
</gene>
<dbReference type="EMBL" id="KN838717">
    <property type="protein sequence ID" value="KIJ96578.1"/>
    <property type="molecule type" value="Genomic_DNA"/>
</dbReference>
<keyword evidence="3" id="KW-1185">Reference proteome</keyword>
<dbReference type="Proteomes" id="UP000054477">
    <property type="component" value="Unassembled WGS sequence"/>
</dbReference>
<reference evidence="2 3" key="1">
    <citation type="submission" date="2014-04" db="EMBL/GenBank/DDBJ databases">
        <authorList>
            <consortium name="DOE Joint Genome Institute"/>
            <person name="Kuo A."/>
            <person name="Kohler A."/>
            <person name="Nagy L.G."/>
            <person name="Floudas D."/>
            <person name="Copeland A."/>
            <person name="Barry K.W."/>
            <person name="Cichocki N."/>
            <person name="Veneault-Fourrey C."/>
            <person name="LaButti K."/>
            <person name="Lindquist E.A."/>
            <person name="Lipzen A."/>
            <person name="Lundell T."/>
            <person name="Morin E."/>
            <person name="Murat C."/>
            <person name="Sun H."/>
            <person name="Tunlid A."/>
            <person name="Henrissat B."/>
            <person name="Grigoriev I.V."/>
            <person name="Hibbett D.S."/>
            <person name="Martin F."/>
            <person name="Nordberg H.P."/>
            <person name="Cantor M.N."/>
            <person name="Hua S.X."/>
        </authorList>
    </citation>
    <scope>NUCLEOTIDE SEQUENCE [LARGE SCALE GENOMIC DNA]</scope>
    <source>
        <strain evidence="2 3">LaAM-08-1</strain>
    </source>
</reference>
<accession>A0A0C9X5M8</accession>
<evidence type="ECO:0000313" key="3">
    <source>
        <dbReference type="Proteomes" id="UP000054477"/>
    </source>
</evidence>
<dbReference type="STRING" id="1095629.A0A0C9X5M8"/>
<dbReference type="OrthoDB" id="164951at2759"/>
<dbReference type="HOGENOM" id="CLU_1026987_0_0_1"/>
<dbReference type="AlphaFoldDB" id="A0A0C9X5M8"/>
<reference evidence="3" key="2">
    <citation type="submission" date="2015-01" db="EMBL/GenBank/DDBJ databases">
        <title>Evolutionary Origins and Diversification of the Mycorrhizal Mutualists.</title>
        <authorList>
            <consortium name="DOE Joint Genome Institute"/>
            <consortium name="Mycorrhizal Genomics Consortium"/>
            <person name="Kohler A."/>
            <person name="Kuo A."/>
            <person name="Nagy L.G."/>
            <person name="Floudas D."/>
            <person name="Copeland A."/>
            <person name="Barry K.W."/>
            <person name="Cichocki N."/>
            <person name="Veneault-Fourrey C."/>
            <person name="LaButti K."/>
            <person name="Lindquist E.A."/>
            <person name="Lipzen A."/>
            <person name="Lundell T."/>
            <person name="Morin E."/>
            <person name="Murat C."/>
            <person name="Riley R."/>
            <person name="Ohm R."/>
            <person name="Sun H."/>
            <person name="Tunlid A."/>
            <person name="Henrissat B."/>
            <person name="Grigoriev I.V."/>
            <person name="Hibbett D.S."/>
            <person name="Martin F."/>
        </authorList>
    </citation>
    <scope>NUCLEOTIDE SEQUENCE [LARGE SCALE GENOMIC DNA]</scope>
    <source>
        <strain evidence="3">LaAM-08-1</strain>
    </source>
</reference>
<feature type="region of interest" description="Disordered" evidence="1">
    <location>
        <begin position="1"/>
        <end position="53"/>
    </location>
</feature>
<feature type="compositionally biased region" description="Acidic residues" evidence="1">
    <location>
        <begin position="30"/>
        <end position="40"/>
    </location>
</feature>
<protein>
    <submittedName>
        <fullName evidence="2">Uncharacterized protein</fullName>
    </submittedName>
</protein>
<proteinExistence type="predicted"/>
<feature type="compositionally biased region" description="Basic and acidic residues" evidence="1">
    <location>
        <begin position="11"/>
        <end position="29"/>
    </location>
</feature>
<organism evidence="2 3">
    <name type="scientific">Laccaria amethystina LaAM-08-1</name>
    <dbReference type="NCBI Taxonomy" id="1095629"/>
    <lineage>
        <taxon>Eukaryota</taxon>
        <taxon>Fungi</taxon>
        <taxon>Dikarya</taxon>
        <taxon>Basidiomycota</taxon>
        <taxon>Agaricomycotina</taxon>
        <taxon>Agaricomycetes</taxon>
        <taxon>Agaricomycetidae</taxon>
        <taxon>Agaricales</taxon>
        <taxon>Agaricineae</taxon>
        <taxon>Hydnangiaceae</taxon>
        <taxon>Laccaria</taxon>
    </lineage>
</organism>
<evidence type="ECO:0000256" key="1">
    <source>
        <dbReference type="SAM" id="MobiDB-lite"/>
    </source>
</evidence>
<evidence type="ECO:0000313" key="2">
    <source>
        <dbReference type="EMBL" id="KIJ96578.1"/>
    </source>
</evidence>
<sequence>MEWLASFAQEEQERIEERWQAEEGEKLSIDEENDDDEDITEIGQAKEEGEDTDVTMDPEFPTAFMGPPVKCTPVAIAMFMAYKCFTEDLGVSMANAIHAAFIRHYDTMDSDTYRGRWHFDENKDGEADRTHARAMTMEDMERLLAYMQQQCPKDGEPKDLAALSLKAASLLFNTFTTTGFTLWTRNCETVRLQAKHFNFSPDPRPGRSPASVKYIKVSLKNRKNWQRKMKKGEHGLNGHTYNIHPQLKTPAIDMYTHMLRWKEFYETHLLK</sequence>